<dbReference type="InterPro" id="IPR052022">
    <property type="entry name" value="26kDa_periplasmic_antigen"/>
</dbReference>
<dbReference type="PANTHER" id="PTHR34387">
    <property type="entry name" value="SLR1258 PROTEIN"/>
    <property type="match status" value="1"/>
</dbReference>
<dbReference type="Gene3D" id="3.30.110.170">
    <property type="entry name" value="Protein of unknown function (DUF541), domain 1"/>
    <property type="match status" value="1"/>
</dbReference>
<reference evidence="2" key="1">
    <citation type="journal article" date="2019" name="Int. J. Syst. Evol. Microbiol.">
        <title>The Global Catalogue of Microorganisms (GCM) 10K type strain sequencing project: providing services to taxonomists for standard genome sequencing and annotation.</title>
        <authorList>
            <consortium name="The Broad Institute Genomics Platform"/>
            <consortium name="The Broad Institute Genome Sequencing Center for Infectious Disease"/>
            <person name="Wu L."/>
            <person name="Ma J."/>
        </authorList>
    </citation>
    <scope>NUCLEOTIDE SEQUENCE [LARGE SCALE GENOMIC DNA]</scope>
    <source>
        <strain evidence="2">CCUG 58127</strain>
    </source>
</reference>
<evidence type="ECO:0000313" key="2">
    <source>
        <dbReference type="Proteomes" id="UP001596298"/>
    </source>
</evidence>
<dbReference type="RefSeq" id="WP_382402275.1">
    <property type="nucleotide sequence ID" value="NZ_JBHSWH010000001.1"/>
</dbReference>
<dbReference type="Gene3D" id="3.30.70.2970">
    <property type="entry name" value="Protein of unknown function (DUF541), domain 2"/>
    <property type="match status" value="1"/>
</dbReference>
<protein>
    <submittedName>
        <fullName evidence="1">SIMPL domain-containing protein</fullName>
    </submittedName>
</protein>
<proteinExistence type="predicted"/>
<dbReference type="InterPro" id="IPR007497">
    <property type="entry name" value="SIMPL/DUF541"/>
</dbReference>
<comment type="caution">
    <text evidence="1">The sequence shown here is derived from an EMBL/GenBank/DDBJ whole genome shotgun (WGS) entry which is preliminary data.</text>
</comment>
<gene>
    <name evidence="1" type="ORF">ACFQDH_13935</name>
</gene>
<dbReference type="Pfam" id="PF04402">
    <property type="entry name" value="SIMPL"/>
    <property type="match status" value="1"/>
</dbReference>
<accession>A0ABW2AHK8</accession>
<name>A0ABW2AHK8_9MICO</name>
<dbReference type="Proteomes" id="UP001596298">
    <property type="component" value="Unassembled WGS sequence"/>
</dbReference>
<evidence type="ECO:0000313" key="1">
    <source>
        <dbReference type="EMBL" id="MFC6706326.1"/>
    </source>
</evidence>
<keyword evidence="2" id="KW-1185">Reference proteome</keyword>
<dbReference type="EMBL" id="JBHSWH010000001">
    <property type="protein sequence ID" value="MFC6706326.1"/>
    <property type="molecule type" value="Genomic_DNA"/>
</dbReference>
<dbReference type="PANTHER" id="PTHR34387:SF1">
    <property type="entry name" value="PERIPLASMIC IMMUNOGENIC PROTEIN"/>
    <property type="match status" value="1"/>
</dbReference>
<organism evidence="1 2">
    <name type="scientific">Flexivirga alba</name>
    <dbReference type="NCBI Taxonomy" id="702742"/>
    <lineage>
        <taxon>Bacteria</taxon>
        <taxon>Bacillati</taxon>
        <taxon>Actinomycetota</taxon>
        <taxon>Actinomycetes</taxon>
        <taxon>Micrococcales</taxon>
        <taxon>Dermacoccaceae</taxon>
        <taxon>Flexivirga</taxon>
    </lineage>
</organism>
<sequence>MVDEQAGVTVTGVGSVRVPTTEAAVRVRIESRQPQPGAALRDAGAAVTKAFEVLRAVGIPDADVRTEAVSVSPHKVWSEETEQIRGYDAQQTVRVRVTDLSLLDRLLGELVDAGGAALQIDDVSLSGEATESALAEARQEAVEHAHAKATDYARLTGRALGRAESVVELGGVLRPPLPRGRAMMAAAAPMPVAQGEDSSTISVQIHWSFK</sequence>